<comment type="caution">
    <text evidence="2">The sequence shown here is derived from an EMBL/GenBank/DDBJ whole genome shotgun (WGS) entry which is preliminary data.</text>
</comment>
<dbReference type="Gene3D" id="3.60.10.10">
    <property type="entry name" value="Endonuclease/exonuclease/phosphatase"/>
    <property type="match status" value="1"/>
</dbReference>
<evidence type="ECO:0000259" key="1">
    <source>
        <dbReference type="Pfam" id="PF03372"/>
    </source>
</evidence>
<accession>A0A370H544</accession>
<dbReference type="GO" id="GO:0004519">
    <property type="term" value="F:endonuclease activity"/>
    <property type="evidence" value="ECO:0007669"/>
    <property type="project" value="UniProtKB-KW"/>
</dbReference>
<keyword evidence="2" id="KW-0540">Nuclease</keyword>
<dbReference type="GO" id="GO:0004527">
    <property type="term" value="F:exonuclease activity"/>
    <property type="evidence" value="ECO:0007669"/>
    <property type="project" value="UniProtKB-KW"/>
</dbReference>
<gene>
    <name evidence="2" type="ORF">DFR68_10589</name>
</gene>
<dbReference type="InterPro" id="IPR005135">
    <property type="entry name" value="Endo/exonuclease/phosphatase"/>
</dbReference>
<dbReference type="PANTHER" id="PTHR42834:SF1">
    <property type="entry name" value="ENDONUCLEASE_EXONUCLEASE_PHOSPHATASE FAMILY PROTEIN (AFU_ORTHOLOGUE AFUA_3G09210)"/>
    <property type="match status" value="1"/>
</dbReference>
<organism evidence="2 3">
    <name type="scientific">Nocardia mexicana</name>
    <dbReference type="NCBI Taxonomy" id="279262"/>
    <lineage>
        <taxon>Bacteria</taxon>
        <taxon>Bacillati</taxon>
        <taxon>Actinomycetota</taxon>
        <taxon>Actinomycetes</taxon>
        <taxon>Mycobacteriales</taxon>
        <taxon>Nocardiaceae</taxon>
        <taxon>Nocardia</taxon>
    </lineage>
</organism>
<keyword evidence="2" id="KW-0378">Hydrolase</keyword>
<dbReference type="Pfam" id="PF03372">
    <property type="entry name" value="Exo_endo_phos"/>
    <property type="match status" value="1"/>
</dbReference>
<keyword evidence="2" id="KW-0269">Exonuclease</keyword>
<dbReference type="RefSeq" id="WP_211339386.1">
    <property type="nucleotide sequence ID" value="NZ_QQAZ01000005.1"/>
</dbReference>
<sequence length="392" mass="43046">MPTDRLRIAAYNVENLFSRPRAMNAPEDVAEGILQAHARVNELIESETYSAADKTEILRLLKKLRLLRDDGDPARRDTFAVMRKIRGRLLERPQGGTEDDIIVVADGRDDFVGFVDLIKDPILALAVTHTARVVSEVGADIVGVVEAEDRITLQRFSESLIRLADDKPRYPHVMLIDGNDTRGIDVGILATGEYPLEDIRSHVDDGPFGNRIFSRDCPEYRFRFPAGSGLAGQSLVVLVNHLKSKFGGNQSGSDKRRRGQAERVAAIYQRLRDDGTEHVIVLGDFNDTPASDPLAPLLAGTDLTDIAAVADFDDGDPDEDRPGTFGNGTKNNKIDYLLLSPSLFARTTRAGIFRKGVWGGVNGTLFPHFDTMTSKVHAASDHAAIFADIDIS</sequence>
<proteinExistence type="predicted"/>
<dbReference type="PANTHER" id="PTHR42834">
    <property type="entry name" value="ENDONUCLEASE/EXONUCLEASE/PHOSPHATASE FAMILY PROTEIN (AFU_ORTHOLOGUE AFUA_3G09210)"/>
    <property type="match status" value="1"/>
</dbReference>
<feature type="domain" description="Endonuclease/exonuclease/phosphatase" evidence="1">
    <location>
        <begin position="130"/>
        <end position="382"/>
    </location>
</feature>
<protein>
    <submittedName>
        <fullName evidence="2">Endonuclease/exonuclease/phosphatase family metal-dependent hydrolase</fullName>
    </submittedName>
</protein>
<keyword evidence="2" id="KW-0255">Endonuclease</keyword>
<dbReference type="STRING" id="1210089.GCA_001613165_05579"/>
<dbReference type="AlphaFoldDB" id="A0A370H544"/>
<dbReference type="InterPro" id="IPR036691">
    <property type="entry name" value="Endo/exonu/phosph_ase_sf"/>
</dbReference>
<name>A0A370H544_9NOCA</name>
<evidence type="ECO:0000313" key="3">
    <source>
        <dbReference type="Proteomes" id="UP000255355"/>
    </source>
</evidence>
<dbReference type="Proteomes" id="UP000255355">
    <property type="component" value="Unassembled WGS sequence"/>
</dbReference>
<dbReference type="SUPFAM" id="SSF56219">
    <property type="entry name" value="DNase I-like"/>
    <property type="match status" value="1"/>
</dbReference>
<dbReference type="EMBL" id="QQAZ01000005">
    <property type="protein sequence ID" value="RDI50612.1"/>
    <property type="molecule type" value="Genomic_DNA"/>
</dbReference>
<evidence type="ECO:0000313" key="2">
    <source>
        <dbReference type="EMBL" id="RDI50612.1"/>
    </source>
</evidence>
<reference evidence="2 3" key="1">
    <citation type="submission" date="2018-07" db="EMBL/GenBank/DDBJ databases">
        <title>Genomic Encyclopedia of Type Strains, Phase IV (KMG-IV): sequencing the most valuable type-strain genomes for metagenomic binning, comparative biology and taxonomic classification.</title>
        <authorList>
            <person name="Goeker M."/>
        </authorList>
    </citation>
    <scope>NUCLEOTIDE SEQUENCE [LARGE SCALE GENOMIC DNA]</scope>
    <source>
        <strain evidence="2 3">DSM 44952</strain>
    </source>
</reference>
<keyword evidence="3" id="KW-1185">Reference proteome</keyword>